<gene>
    <name evidence="25" type="ordered locus">Turpa_1121</name>
</gene>
<keyword evidence="12" id="KW-0966">Cell projection</keyword>
<comment type="catalytic activity">
    <reaction evidence="21">
        <text>decanoyl-CoA + H2O = decanoate + CoA + H(+)</text>
        <dbReference type="Rhea" id="RHEA:40059"/>
        <dbReference type="ChEBI" id="CHEBI:15377"/>
        <dbReference type="ChEBI" id="CHEBI:15378"/>
        <dbReference type="ChEBI" id="CHEBI:27689"/>
        <dbReference type="ChEBI" id="CHEBI:57287"/>
        <dbReference type="ChEBI" id="CHEBI:61430"/>
    </reaction>
    <physiologicalReaction direction="left-to-right" evidence="21">
        <dbReference type="Rhea" id="RHEA:40060"/>
    </physiologicalReaction>
</comment>
<accession>I4B3B2</accession>
<dbReference type="Proteomes" id="UP000006048">
    <property type="component" value="Chromosome"/>
</dbReference>
<sequence length="212" mass="23521">MSAAIEIPRHWSSTFLSNKTLSEVRMYLRHDKSFVTEFNPHPGAEGPKAHAHGGFLASILDETMGSACWYNGLPVLAANLSVKYRRSVPLAGHYLCEAKIDRLETRRAMVNARIYKDDTVYCEATGVFVRVPIELLKQQPDMARMVEVVESIKSGQSIEELIELDRARRAGKQVATEAAPAGDDWQALAERGQKLAGDILSLAGDVVGRWLR</sequence>
<comment type="catalytic activity">
    <reaction evidence="13">
        <text>(5Z,8Z,11Z,14Z)-eicosatetraenoyl-CoA + H2O = (5Z,8Z,11Z,14Z)-eicosatetraenoate + CoA + H(+)</text>
        <dbReference type="Rhea" id="RHEA:40151"/>
        <dbReference type="ChEBI" id="CHEBI:15377"/>
        <dbReference type="ChEBI" id="CHEBI:15378"/>
        <dbReference type="ChEBI" id="CHEBI:32395"/>
        <dbReference type="ChEBI" id="CHEBI:57287"/>
        <dbReference type="ChEBI" id="CHEBI:57368"/>
    </reaction>
    <physiologicalReaction direction="left-to-right" evidence="13">
        <dbReference type="Rhea" id="RHEA:40152"/>
    </physiologicalReaction>
</comment>
<keyword evidence="6" id="KW-0053">Apoptosis</keyword>
<keyword evidence="11" id="KW-0472">Membrane</keyword>
<dbReference type="InterPro" id="IPR006683">
    <property type="entry name" value="Thioestr_dom"/>
</dbReference>
<dbReference type="GO" id="GO:0016790">
    <property type="term" value="F:thiolester hydrolase activity"/>
    <property type="evidence" value="ECO:0007669"/>
    <property type="project" value="UniProtKB-ARBA"/>
</dbReference>
<comment type="catalytic activity">
    <reaction evidence="20">
        <text>hexadecanoyl-CoA + H2O = hexadecanoate + CoA + H(+)</text>
        <dbReference type="Rhea" id="RHEA:16645"/>
        <dbReference type="ChEBI" id="CHEBI:7896"/>
        <dbReference type="ChEBI" id="CHEBI:15377"/>
        <dbReference type="ChEBI" id="CHEBI:15378"/>
        <dbReference type="ChEBI" id="CHEBI:57287"/>
        <dbReference type="ChEBI" id="CHEBI:57379"/>
        <dbReference type="EC" id="3.1.2.2"/>
    </reaction>
    <physiologicalReaction direction="left-to-right" evidence="20">
        <dbReference type="Rhea" id="RHEA:16646"/>
    </physiologicalReaction>
</comment>
<feature type="domain" description="Thioesterase" evidence="24">
    <location>
        <begin position="50"/>
        <end position="122"/>
    </location>
</feature>
<keyword evidence="4" id="KW-1003">Cell membrane</keyword>
<comment type="subcellular location">
    <subcellularLocation>
        <location evidence="3">Cell projection</location>
        <location evidence="3">Ruffle membrane</location>
    </subcellularLocation>
    <subcellularLocation>
        <location evidence="2">Cytoplasm</location>
    </subcellularLocation>
    <subcellularLocation>
        <location evidence="1">Membrane</location>
        <topology evidence="1">Peripheral membrane protein</topology>
    </subcellularLocation>
</comment>
<keyword evidence="10" id="KW-0443">Lipid metabolism</keyword>
<evidence type="ECO:0000256" key="12">
    <source>
        <dbReference type="ARBA" id="ARBA00023273"/>
    </source>
</evidence>
<evidence type="ECO:0000256" key="14">
    <source>
        <dbReference type="ARBA" id="ARBA00037002"/>
    </source>
</evidence>
<evidence type="ECO:0000256" key="16">
    <source>
        <dbReference type="ARBA" id="ARBA00038848"/>
    </source>
</evidence>
<evidence type="ECO:0000256" key="13">
    <source>
        <dbReference type="ARBA" id="ARBA00035852"/>
    </source>
</evidence>
<comment type="catalytic activity">
    <reaction evidence="22">
        <text>dodecanoyl-CoA + H2O = dodecanoate + CoA + H(+)</text>
        <dbReference type="Rhea" id="RHEA:30135"/>
        <dbReference type="ChEBI" id="CHEBI:15377"/>
        <dbReference type="ChEBI" id="CHEBI:15378"/>
        <dbReference type="ChEBI" id="CHEBI:18262"/>
        <dbReference type="ChEBI" id="CHEBI:57287"/>
        <dbReference type="ChEBI" id="CHEBI:57375"/>
    </reaction>
    <physiologicalReaction direction="left-to-right" evidence="22">
        <dbReference type="Rhea" id="RHEA:30136"/>
    </physiologicalReaction>
</comment>
<evidence type="ECO:0000256" key="4">
    <source>
        <dbReference type="ARBA" id="ARBA00022475"/>
    </source>
</evidence>
<keyword evidence="9" id="KW-0809">Transit peptide</keyword>
<evidence type="ECO:0000256" key="22">
    <source>
        <dbReference type="ARBA" id="ARBA00048074"/>
    </source>
</evidence>
<keyword evidence="7" id="KW-0378">Hydrolase</keyword>
<evidence type="ECO:0000256" key="6">
    <source>
        <dbReference type="ARBA" id="ARBA00022703"/>
    </source>
</evidence>
<evidence type="ECO:0000256" key="17">
    <source>
        <dbReference type="ARBA" id="ARBA00040123"/>
    </source>
</evidence>
<dbReference type="STRING" id="869212.Turpa_1121"/>
<evidence type="ECO:0000256" key="10">
    <source>
        <dbReference type="ARBA" id="ARBA00023098"/>
    </source>
</evidence>
<comment type="catalytic activity">
    <reaction evidence="23">
        <text>tetradecanoyl-CoA + H2O = tetradecanoate + CoA + H(+)</text>
        <dbReference type="Rhea" id="RHEA:40119"/>
        <dbReference type="ChEBI" id="CHEBI:15377"/>
        <dbReference type="ChEBI" id="CHEBI:15378"/>
        <dbReference type="ChEBI" id="CHEBI:30807"/>
        <dbReference type="ChEBI" id="CHEBI:57287"/>
        <dbReference type="ChEBI" id="CHEBI:57385"/>
    </reaction>
    <physiologicalReaction direction="left-to-right" evidence="23">
        <dbReference type="Rhea" id="RHEA:40120"/>
    </physiologicalReaction>
</comment>
<dbReference type="OrthoDB" id="9792301at2"/>
<dbReference type="EC" id="3.1.2.2" evidence="16"/>
<comment type="catalytic activity">
    <reaction evidence="19">
        <text>octanoyl-CoA + H2O = octanoate + CoA + H(+)</text>
        <dbReference type="Rhea" id="RHEA:30143"/>
        <dbReference type="ChEBI" id="CHEBI:15377"/>
        <dbReference type="ChEBI" id="CHEBI:15378"/>
        <dbReference type="ChEBI" id="CHEBI:25646"/>
        <dbReference type="ChEBI" id="CHEBI:57287"/>
        <dbReference type="ChEBI" id="CHEBI:57386"/>
    </reaction>
    <physiologicalReaction direction="left-to-right" evidence="19">
        <dbReference type="Rhea" id="RHEA:30144"/>
    </physiologicalReaction>
</comment>
<evidence type="ECO:0000256" key="1">
    <source>
        <dbReference type="ARBA" id="ARBA00004170"/>
    </source>
</evidence>
<dbReference type="Pfam" id="PF03061">
    <property type="entry name" value="4HBT"/>
    <property type="match status" value="1"/>
</dbReference>
<reference evidence="25 26" key="1">
    <citation type="submission" date="2012-06" db="EMBL/GenBank/DDBJ databases">
        <title>The complete chromosome of genome of Turneriella parva DSM 21527.</title>
        <authorList>
            <consortium name="US DOE Joint Genome Institute (JGI-PGF)"/>
            <person name="Lucas S."/>
            <person name="Han J."/>
            <person name="Lapidus A."/>
            <person name="Bruce D."/>
            <person name="Goodwin L."/>
            <person name="Pitluck S."/>
            <person name="Peters L."/>
            <person name="Kyrpides N."/>
            <person name="Mavromatis K."/>
            <person name="Ivanova N."/>
            <person name="Mikhailova N."/>
            <person name="Chertkov O."/>
            <person name="Detter J.C."/>
            <person name="Tapia R."/>
            <person name="Han C."/>
            <person name="Land M."/>
            <person name="Hauser L."/>
            <person name="Markowitz V."/>
            <person name="Cheng J.-F."/>
            <person name="Hugenholtz P."/>
            <person name="Woyke T."/>
            <person name="Wu D."/>
            <person name="Gronow S."/>
            <person name="Wellnitz S."/>
            <person name="Brambilla E."/>
            <person name="Klenk H.-P."/>
            <person name="Eisen J.A."/>
        </authorList>
    </citation>
    <scope>NUCLEOTIDE SEQUENCE [LARGE SCALE GENOMIC DNA]</scope>
    <source>
        <strain evidence="26">ATCC BAA-1111 / DSM 21527 / NCTC 11395 / H</strain>
    </source>
</reference>
<dbReference type="CDD" id="cd03443">
    <property type="entry name" value="PaaI_thioesterase"/>
    <property type="match status" value="1"/>
</dbReference>
<dbReference type="AlphaFoldDB" id="I4B3B2"/>
<dbReference type="KEGG" id="tpx:Turpa_1121"/>
<dbReference type="HOGENOM" id="CLU_1538219_0_0_12"/>
<evidence type="ECO:0000256" key="18">
    <source>
        <dbReference type="ARBA" id="ARBA00043210"/>
    </source>
</evidence>
<dbReference type="InterPro" id="IPR029069">
    <property type="entry name" value="HotDog_dom_sf"/>
</dbReference>
<protein>
    <recommendedName>
        <fullName evidence="17">Acyl-coenzyme A thioesterase THEM4</fullName>
        <ecNumber evidence="16">3.1.2.2</ecNumber>
    </recommendedName>
    <alternativeName>
        <fullName evidence="18">Thioesterase superfamily member 4</fullName>
    </alternativeName>
</protein>
<evidence type="ECO:0000313" key="26">
    <source>
        <dbReference type="Proteomes" id="UP000006048"/>
    </source>
</evidence>
<evidence type="ECO:0000256" key="11">
    <source>
        <dbReference type="ARBA" id="ARBA00023136"/>
    </source>
</evidence>
<dbReference type="GO" id="GO:0016020">
    <property type="term" value="C:membrane"/>
    <property type="evidence" value="ECO:0007669"/>
    <property type="project" value="UniProtKB-SubCell"/>
</dbReference>
<evidence type="ECO:0000256" key="23">
    <source>
        <dbReference type="ARBA" id="ARBA00048180"/>
    </source>
</evidence>
<evidence type="ECO:0000256" key="19">
    <source>
        <dbReference type="ARBA" id="ARBA00047588"/>
    </source>
</evidence>
<dbReference type="EMBL" id="CP002959">
    <property type="protein sequence ID" value="AFM11769.1"/>
    <property type="molecule type" value="Genomic_DNA"/>
</dbReference>
<keyword evidence="26" id="KW-1185">Reference proteome</keyword>
<keyword evidence="8" id="KW-0276">Fatty acid metabolism</keyword>
<dbReference type="PANTHER" id="PTHR12418">
    <property type="entry name" value="ACYL-COENZYME A THIOESTERASE THEM4"/>
    <property type="match status" value="1"/>
</dbReference>
<organism evidence="25 26">
    <name type="scientific">Turneriella parva (strain ATCC BAA-1111 / DSM 21527 / NCTC 11395 / H)</name>
    <name type="common">Leptospira parva</name>
    <dbReference type="NCBI Taxonomy" id="869212"/>
    <lineage>
        <taxon>Bacteria</taxon>
        <taxon>Pseudomonadati</taxon>
        <taxon>Spirochaetota</taxon>
        <taxon>Spirochaetia</taxon>
        <taxon>Leptospirales</taxon>
        <taxon>Leptospiraceae</taxon>
        <taxon>Turneriella</taxon>
    </lineage>
</organism>
<evidence type="ECO:0000259" key="24">
    <source>
        <dbReference type="Pfam" id="PF03061"/>
    </source>
</evidence>
<dbReference type="SUPFAM" id="SSF54637">
    <property type="entry name" value="Thioesterase/thiol ester dehydrase-isomerase"/>
    <property type="match status" value="1"/>
</dbReference>
<comment type="similarity">
    <text evidence="15">Belongs to the THEM4/THEM5 thioesterase family.</text>
</comment>
<evidence type="ECO:0000256" key="15">
    <source>
        <dbReference type="ARBA" id="ARBA00038456"/>
    </source>
</evidence>
<comment type="catalytic activity">
    <reaction evidence="14">
        <text>(9Z)-octadecenoyl-CoA + H2O = (9Z)-octadecenoate + CoA + H(+)</text>
        <dbReference type="Rhea" id="RHEA:40139"/>
        <dbReference type="ChEBI" id="CHEBI:15377"/>
        <dbReference type="ChEBI" id="CHEBI:15378"/>
        <dbReference type="ChEBI" id="CHEBI:30823"/>
        <dbReference type="ChEBI" id="CHEBI:57287"/>
        <dbReference type="ChEBI" id="CHEBI:57387"/>
    </reaction>
    <physiologicalReaction direction="left-to-right" evidence="14">
        <dbReference type="Rhea" id="RHEA:40140"/>
    </physiologicalReaction>
</comment>
<dbReference type="GO" id="GO:0006631">
    <property type="term" value="P:fatty acid metabolic process"/>
    <property type="evidence" value="ECO:0007669"/>
    <property type="project" value="UniProtKB-KW"/>
</dbReference>
<evidence type="ECO:0000256" key="21">
    <source>
        <dbReference type="ARBA" id="ARBA00047969"/>
    </source>
</evidence>
<proteinExistence type="inferred from homology"/>
<evidence type="ECO:0000256" key="2">
    <source>
        <dbReference type="ARBA" id="ARBA00004496"/>
    </source>
</evidence>
<evidence type="ECO:0000256" key="20">
    <source>
        <dbReference type="ARBA" id="ARBA00047734"/>
    </source>
</evidence>
<dbReference type="InterPro" id="IPR052365">
    <property type="entry name" value="THEM4/THEM5_acyl-CoA_thioest"/>
</dbReference>
<evidence type="ECO:0000256" key="8">
    <source>
        <dbReference type="ARBA" id="ARBA00022832"/>
    </source>
</evidence>
<dbReference type="PANTHER" id="PTHR12418:SF19">
    <property type="entry name" value="ACYL-COENZYME A THIOESTERASE THEM4"/>
    <property type="match status" value="1"/>
</dbReference>
<name>I4B3B2_TURPD</name>
<dbReference type="Gene3D" id="3.10.129.10">
    <property type="entry name" value="Hotdog Thioesterase"/>
    <property type="match status" value="1"/>
</dbReference>
<keyword evidence="5" id="KW-0963">Cytoplasm</keyword>
<evidence type="ECO:0000256" key="3">
    <source>
        <dbReference type="ARBA" id="ARBA00004632"/>
    </source>
</evidence>
<dbReference type="RefSeq" id="WP_014802286.1">
    <property type="nucleotide sequence ID" value="NC_018020.1"/>
</dbReference>
<evidence type="ECO:0000256" key="7">
    <source>
        <dbReference type="ARBA" id="ARBA00022801"/>
    </source>
</evidence>
<evidence type="ECO:0000313" key="25">
    <source>
        <dbReference type="EMBL" id="AFM11769.1"/>
    </source>
</evidence>
<evidence type="ECO:0000256" key="5">
    <source>
        <dbReference type="ARBA" id="ARBA00022490"/>
    </source>
</evidence>
<evidence type="ECO:0000256" key="9">
    <source>
        <dbReference type="ARBA" id="ARBA00022946"/>
    </source>
</evidence>
<dbReference type="GO" id="GO:0005737">
    <property type="term" value="C:cytoplasm"/>
    <property type="evidence" value="ECO:0007669"/>
    <property type="project" value="UniProtKB-SubCell"/>
</dbReference>